<feature type="chain" id="PRO_5037817601" evidence="2">
    <location>
        <begin position="18"/>
        <end position="278"/>
    </location>
</feature>
<accession>A0A921SV00</accession>
<dbReference type="EMBL" id="DYUD01000015">
    <property type="protein sequence ID" value="HJG88807.1"/>
    <property type="molecule type" value="Genomic_DNA"/>
</dbReference>
<dbReference type="GO" id="GO:0004553">
    <property type="term" value="F:hydrolase activity, hydrolyzing O-glycosyl compounds"/>
    <property type="evidence" value="ECO:0007669"/>
    <property type="project" value="InterPro"/>
</dbReference>
<dbReference type="SUPFAM" id="SSF49899">
    <property type="entry name" value="Concanavalin A-like lectins/glucanases"/>
    <property type="match status" value="1"/>
</dbReference>
<evidence type="ECO:0000256" key="2">
    <source>
        <dbReference type="SAM" id="SignalP"/>
    </source>
</evidence>
<evidence type="ECO:0000259" key="3">
    <source>
        <dbReference type="PROSITE" id="PS51762"/>
    </source>
</evidence>
<dbReference type="RefSeq" id="WP_273305842.1">
    <property type="nucleotide sequence ID" value="NZ_CALUJX010000003.1"/>
</dbReference>
<name>A0A921SV00_9BACT</name>
<dbReference type="CDD" id="cd08023">
    <property type="entry name" value="GH16_laminarinase_like"/>
    <property type="match status" value="1"/>
</dbReference>
<dbReference type="Proteomes" id="UP000757103">
    <property type="component" value="Unassembled WGS sequence"/>
</dbReference>
<protein>
    <submittedName>
        <fullName evidence="4">Glycoside hydrolase family 16 protein</fullName>
    </submittedName>
</protein>
<reference evidence="4" key="2">
    <citation type="submission" date="2021-09" db="EMBL/GenBank/DDBJ databases">
        <authorList>
            <person name="Gilroy R."/>
        </authorList>
    </citation>
    <scope>NUCLEOTIDE SEQUENCE</scope>
    <source>
        <strain evidence="4">CHK121-7720</strain>
    </source>
</reference>
<dbReference type="InterPro" id="IPR013320">
    <property type="entry name" value="ConA-like_dom_sf"/>
</dbReference>
<organism evidence="4 5">
    <name type="scientific">Barnesiella viscericola</name>
    <dbReference type="NCBI Taxonomy" id="397865"/>
    <lineage>
        <taxon>Bacteria</taxon>
        <taxon>Pseudomonadati</taxon>
        <taxon>Bacteroidota</taxon>
        <taxon>Bacteroidia</taxon>
        <taxon>Bacteroidales</taxon>
        <taxon>Barnesiellaceae</taxon>
        <taxon>Barnesiella</taxon>
    </lineage>
</organism>
<evidence type="ECO:0000313" key="5">
    <source>
        <dbReference type="Proteomes" id="UP000757103"/>
    </source>
</evidence>
<dbReference type="PROSITE" id="PS51762">
    <property type="entry name" value="GH16_2"/>
    <property type="match status" value="1"/>
</dbReference>
<feature type="signal peptide" evidence="2">
    <location>
        <begin position="1"/>
        <end position="17"/>
    </location>
</feature>
<comment type="similarity">
    <text evidence="1">Belongs to the glycosyl hydrolase 16 family.</text>
</comment>
<proteinExistence type="inferred from homology"/>
<evidence type="ECO:0000313" key="4">
    <source>
        <dbReference type="EMBL" id="HJG88807.1"/>
    </source>
</evidence>
<dbReference type="InterPro" id="IPR050546">
    <property type="entry name" value="Glycosyl_Hydrlase_16"/>
</dbReference>
<dbReference type="PANTHER" id="PTHR10963">
    <property type="entry name" value="GLYCOSYL HYDROLASE-RELATED"/>
    <property type="match status" value="1"/>
</dbReference>
<comment type="caution">
    <text evidence="4">The sequence shown here is derived from an EMBL/GenBank/DDBJ whole genome shotgun (WGS) entry which is preliminary data.</text>
</comment>
<reference evidence="4" key="1">
    <citation type="journal article" date="2021" name="PeerJ">
        <title>Extensive microbial diversity within the chicken gut microbiome revealed by metagenomics and culture.</title>
        <authorList>
            <person name="Gilroy R."/>
            <person name="Ravi A."/>
            <person name="Getino M."/>
            <person name="Pursley I."/>
            <person name="Horton D.L."/>
            <person name="Alikhan N.F."/>
            <person name="Baker D."/>
            <person name="Gharbi K."/>
            <person name="Hall N."/>
            <person name="Watson M."/>
            <person name="Adriaenssens E.M."/>
            <person name="Foster-Nyarko E."/>
            <person name="Jarju S."/>
            <person name="Secka A."/>
            <person name="Antonio M."/>
            <person name="Oren A."/>
            <person name="Chaudhuri R.R."/>
            <person name="La Ragione R."/>
            <person name="Hildebrand F."/>
            <person name="Pallen M.J."/>
        </authorList>
    </citation>
    <scope>NUCLEOTIDE SEQUENCE</scope>
    <source>
        <strain evidence="4">CHK121-7720</strain>
    </source>
</reference>
<dbReference type="InterPro" id="IPR000757">
    <property type="entry name" value="Beta-glucanase-like"/>
</dbReference>
<gene>
    <name evidence="4" type="ORF">K8U91_04935</name>
</gene>
<keyword evidence="4" id="KW-0378">Hydrolase</keyword>
<dbReference type="AlphaFoldDB" id="A0A921SV00"/>
<keyword evidence="2" id="KW-0732">Signal</keyword>
<evidence type="ECO:0000256" key="1">
    <source>
        <dbReference type="ARBA" id="ARBA00006865"/>
    </source>
</evidence>
<feature type="domain" description="GH16" evidence="3">
    <location>
        <begin position="4"/>
        <end position="278"/>
    </location>
</feature>
<dbReference type="PROSITE" id="PS51257">
    <property type="entry name" value="PROKAR_LIPOPROTEIN"/>
    <property type="match status" value="1"/>
</dbReference>
<sequence length="278" mass="31776">MKRVLWLLASLPLGLMAACSATNELVFEDNFDGNGLPDSTRWTYEEGYVRNGELQYYTVARPENCYQKDGYLHIVCRHDSAFIANGRFGKAWATPVDTTRCDSVAPVTSASITTKGIAEWKYGRVEVRAKLPDCRGSWPAIWMKPAENTYGEWPKSGELDIMENVGYDLPKVHYAIHTEKYNHTKNNQKRHTVDCATVATDFHLYGFEWRADKLTWYLDGVETYSVVKDEEGWEAWPFDQPFYLILNFAFGGGWGGSQGVDLEGLPQEYVIDYVKVYR</sequence>
<dbReference type="GO" id="GO:0005975">
    <property type="term" value="P:carbohydrate metabolic process"/>
    <property type="evidence" value="ECO:0007669"/>
    <property type="project" value="InterPro"/>
</dbReference>
<dbReference type="Gene3D" id="2.60.120.200">
    <property type="match status" value="1"/>
</dbReference>
<dbReference type="PANTHER" id="PTHR10963:SF55">
    <property type="entry name" value="GLYCOSIDE HYDROLASE FAMILY 16 PROTEIN"/>
    <property type="match status" value="1"/>
</dbReference>
<dbReference type="Pfam" id="PF00722">
    <property type="entry name" value="Glyco_hydro_16"/>
    <property type="match status" value="1"/>
</dbReference>